<dbReference type="InterPro" id="IPR036397">
    <property type="entry name" value="RNaseH_sf"/>
</dbReference>
<dbReference type="SMART" id="SM00479">
    <property type="entry name" value="EXOIII"/>
    <property type="match status" value="1"/>
</dbReference>
<dbReference type="InterPro" id="IPR012337">
    <property type="entry name" value="RNaseH-like_sf"/>
</dbReference>
<dbReference type="GO" id="GO:0034475">
    <property type="term" value="P:U4 snRNA 3'-end processing"/>
    <property type="evidence" value="ECO:0007669"/>
    <property type="project" value="EnsemblFungi"/>
</dbReference>
<dbReference type="GeneID" id="30984078"/>
<dbReference type="GO" id="GO:0003676">
    <property type="term" value="F:nucleic acid binding"/>
    <property type="evidence" value="ECO:0007669"/>
    <property type="project" value="InterPro"/>
</dbReference>
<dbReference type="GO" id="GO:0005739">
    <property type="term" value="C:mitochondrion"/>
    <property type="evidence" value="ECO:0007669"/>
    <property type="project" value="EnsemblFungi"/>
</dbReference>
<sequence length="230" mass="26789">MRDLLKQSTKNVEKPIVWIDCEMTGLDVFNDHIIEICCIITDGNLNIIDEDGYESVVYQPKEVLDAMNEWCINQHTKSGLVAKILASPEQVLPKVQTELYDYIQKYIPNQRTAIMAGNSIHMDKFFMMKEFPKVVEHLHYRLIDVSTIMEFGNRHNPQLMKQCPKKTQQHTAKSDILESIAQLQWYRDHYFKSYEETKKFIAQQEDSNLQNIIDDASKLGEARATSTRKT</sequence>
<dbReference type="InterPro" id="IPR013520">
    <property type="entry name" value="Ribonucl_H"/>
</dbReference>
<evidence type="ECO:0000256" key="2">
    <source>
        <dbReference type="ARBA" id="ARBA00022722"/>
    </source>
</evidence>
<evidence type="ECO:0000313" key="7">
    <source>
        <dbReference type="Proteomes" id="UP000094285"/>
    </source>
</evidence>
<dbReference type="STRING" id="984487.A0A1E4SHS9"/>
<evidence type="ECO:0000256" key="4">
    <source>
        <dbReference type="ARBA" id="ARBA00022839"/>
    </source>
</evidence>
<dbReference type="OrthoDB" id="270189at2759"/>
<dbReference type="AlphaFoldDB" id="A0A1E4SHS9"/>
<protein>
    <submittedName>
        <fullName evidence="6">Ribonuclease H-like protein</fullName>
    </submittedName>
</protein>
<keyword evidence="3" id="KW-0378">Hydrolase</keyword>
<dbReference type="NCBIfam" id="NF003765">
    <property type="entry name" value="PRK05359.1"/>
    <property type="match status" value="1"/>
</dbReference>
<dbReference type="FunFam" id="3.30.420.10:FF:000003">
    <property type="entry name" value="Oligoribonuclease"/>
    <property type="match status" value="1"/>
</dbReference>
<dbReference type="Proteomes" id="UP000094285">
    <property type="component" value="Unassembled WGS sequence"/>
</dbReference>
<keyword evidence="2" id="KW-0540">Nuclease</keyword>
<proteinExistence type="inferred from homology"/>
<organism evidence="6 7">
    <name type="scientific">Suhomyces tanzawaensis NRRL Y-17324</name>
    <dbReference type="NCBI Taxonomy" id="984487"/>
    <lineage>
        <taxon>Eukaryota</taxon>
        <taxon>Fungi</taxon>
        <taxon>Dikarya</taxon>
        <taxon>Ascomycota</taxon>
        <taxon>Saccharomycotina</taxon>
        <taxon>Pichiomycetes</taxon>
        <taxon>Debaryomycetaceae</taxon>
        <taxon>Suhomyces</taxon>
    </lineage>
</organism>
<reference evidence="7" key="1">
    <citation type="submission" date="2016-05" db="EMBL/GenBank/DDBJ databases">
        <title>Comparative genomics of biotechnologically important yeasts.</title>
        <authorList>
            <consortium name="DOE Joint Genome Institute"/>
            <person name="Riley R."/>
            <person name="Haridas S."/>
            <person name="Wolfe K.H."/>
            <person name="Lopes M.R."/>
            <person name="Hittinger C.T."/>
            <person name="Goker M."/>
            <person name="Salamov A."/>
            <person name="Wisecaver J."/>
            <person name="Long T.M."/>
            <person name="Aerts A.L."/>
            <person name="Barry K."/>
            <person name="Choi C."/>
            <person name="Clum A."/>
            <person name="Coughlan A.Y."/>
            <person name="Deshpande S."/>
            <person name="Douglass A.P."/>
            <person name="Hanson S.J."/>
            <person name="Klenk H.-P."/>
            <person name="Labutti K."/>
            <person name="Lapidus A."/>
            <person name="Lindquist E."/>
            <person name="Lipzen A."/>
            <person name="Meier-Kolthoff J.P."/>
            <person name="Ohm R.A."/>
            <person name="Otillar R.P."/>
            <person name="Pangilinan J."/>
            <person name="Peng Y."/>
            <person name="Rokas A."/>
            <person name="Rosa C.A."/>
            <person name="Scheuner C."/>
            <person name="Sibirny A.A."/>
            <person name="Slot J.C."/>
            <person name="Stielow J.B."/>
            <person name="Sun H."/>
            <person name="Kurtzman C.P."/>
            <person name="Blackwell M."/>
            <person name="Grigoriev I.V."/>
            <person name="Jeffries T.W."/>
        </authorList>
    </citation>
    <scope>NUCLEOTIDE SEQUENCE [LARGE SCALE GENOMIC DNA]</scope>
    <source>
        <strain evidence="7">NRRL Y-17324</strain>
    </source>
</reference>
<evidence type="ECO:0000256" key="1">
    <source>
        <dbReference type="ARBA" id="ARBA00009921"/>
    </source>
</evidence>
<dbReference type="InterPro" id="IPR022894">
    <property type="entry name" value="Oligoribonuclease"/>
</dbReference>
<feature type="domain" description="Exonuclease" evidence="5">
    <location>
        <begin position="15"/>
        <end position="192"/>
    </location>
</feature>
<dbReference type="GO" id="GO:0034476">
    <property type="term" value="P:U5 snRNA 3'-end processing"/>
    <property type="evidence" value="ECO:0007669"/>
    <property type="project" value="EnsemblFungi"/>
</dbReference>
<dbReference type="EMBL" id="KV453912">
    <property type="protein sequence ID" value="ODV79074.1"/>
    <property type="molecule type" value="Genomic_DNA"/>
</dbReference>
<dbReference type="GO" id="GO:0000175">
    <property type="term" value="F:3'-5'-RNA exonuclease activity"/>
    <property type="evidence" value="ECO:0007669"/>
    <property type="project" value="EnsemblFungi"/>
</dbReference>
<name>A0A1E4SHS9_9ASCO</name>
<dbReference type="PANTHER" id="PTHR11046">
    <property type="entry name" value="OLIGORIBONUCLEASE, MITOCHONDRIAL"/>
    <property type="match status" value="1"/>
</dbReference>
<dbReference type="PANTHER" id="PTHR11046:SF0">
    <property type="entry name" value="OLIGORIBONUCLEASE, MITOCHONDRIAL"/>
    <property type="match status" value="1"/>
</dbReference>
<dbReference type="Pfam" id="PF00929">
    <property type="entry name" value="RNase_T"/>
    <property type="match status" value="1"/>
</dbReference>
<dbReference type="CDD" id="cd06135">
    <property type="entry name" value="Orn"/>
    <property type="match status" value="1"/>
</dbReference>
<dbReference type="GO" id="GO:0000467">
    <property type="term" value="P:exonucleolytic trimming to generate mature 3'-end of 5.8S rRNA from tricistronic rRNA transcript (SSU-rRNA, 5.8S rRNA, LSU-rRNA)"/>
    <property type="evidence" value="ECO:0007669"/>
    <property type="project" value="EnsemblFungi"/>
</dbReference>
<evidence type="ECO:0000313" key="6">
    <source>
        <dbReference type="EMBL" id="ODV79074.1"/>
    </source>
</evidence>
<dbReference type="SUPFAM" id="SSF53098">
    <property type="entry name" value="Ribonuclease H-like"/>
    <property type="match status" value="1"/>
</dbReference>
<dbReference type="Gene3D" id="3.30.420.10">
    <property type="entry name" value="Ribonuclease H-like superfamily/Ribonuclease H"/>
    <property type="match status" value="1"/>
</dbReference>
<dbReference type="RefSeq" id="XP_020064196.1">
    <property type="nucleotide sequence ID" value="XM_020209942.1"/>
</dbReference>
<evidence type="ECO:0000259" key="5">
    <source>
        <dbReference type="SMART" id="SM00479"/>
    </source>
</evidence>
<keyword evidence="4" id="KW-0269">Exonuclease</keyword>
<keyword evidence="7" id="KW-1185">Reference proteome</keyword>
<gene>
    <name evidence="6" type="ORF">CANTADRAFT_51476</name>
</gene>
<comment type="similarity">
    <text evidence="1">Belongs to the oligoribonuclease family.</text>
</comment>
<evidence type="ECO:0000256" key="3">
    <source>
        <dbReference type="ARBA" id="ARBA00022801"/>
    </source>
</evidence>
<accession>A0A1E4SHS9</accession>